<protein>
    <recommendedName>
        <fullName evidence="5">Carbohydrate kinase PfkB domain-containing protein</fullName>
    </recommendedName>
</protein>
<dbReference type="SUPFAM" id="SSF53613">
    <property type="entry name" value="Ribokinase-like"/>
    <property type="match status" value="1"/>
</dbReference>
<dbReference type="InterPro" id="IPR011611">
    <property type="entry name" value="PfkB_dom"/>
</dbReference>
<dbReference type="InterPro" id="IPR050306">
    <property type="entry name" value="PfkB_Carbo_kinase"/>
</dbReference>
<dbReference type="PANTHER" id="PTHR43085">
    <property type="entry name" value="HEXOKINASE FAMILY MEMBER"/>
    <property type="match status" value="1"/>
</dbReference>
<dbReference type="InterPro" id="IPR002173">
    <property type="entry name" value="Carboh/pur_kinase_PfkB_CS"/>
</dbReference>
<accession>A0ABD0UER4</accession>
<dbReference type="Proteomes" id="UP001552299">
    <property type="component" value="Unassembled WGS sequence"/>
</dbReference>
<comment type="similarity">
    <text evidence="1">Belongs to the carbohydrate kinase PfkB family.</text>
</comment>
<dbReference type="Pfam" id="PF00294">
    <property type="entry name" value="PfkB"/>
    <property type="match status" value="1"/>
</dbReference>
<evidence type="ECO:0000256" key="1">
    <source>
        <dbReference type="ARBA" id="ARBA00010688"/>
    </source>
</evidence>
<comment type="caution">
    <text evidence="6">The sequence shown here is derived from an EMBL/GenBank/DDBJ whole genome shotgun (WGS) entry which is preliminary data.</text>
</comment>
<keyword evidence="3" id="KW-0418">Kinase</keyword>
<evidence type="ECO:0000313" key="7">
    <source>
        <dbReference type="Proteomes" id="UP001552299"/>
    </source>
</evidence>
<dbReference type="Gene3D" id="3.40.1190.20">
    <property type="match status" value="1"/>
</dbReference>
<dbReference type="AlphaFoldDB" id="A0ABD0UER4"/>
<sequence>MEQRRRVRRVHRSVSSFSISTILSLSLSLSLLPFLCNTECSRNTAISMGREEETMEDHCLPKSSMAGGGLIVGNYCHDVLFRDGVVVGEGLGGAASFLSNVLDPLSSNPSLYISKVGPDFSYSVSHAPITSTSSQTTLFHAHFPSTPGGGYHGDRVLHCIRTCEPILPSDIPSYKFEFGLAAGVAGEILPETLARMLDLCRVMFVDVQGLIRIFDSEDGAVGLIPLRSTAFVELIPRIGFLKASAEEAPFLDLEELRKVCCVIVTEGKNGCSVYWNDGEVNVAAFPAVQIDPTGAGDSFLGGFVVGLSWGLAVPDAALLGNFFGALTVGQIGIPKFELSLLKAVRQELERRGTQYSEHCQRKLSVSYQKSVSHKDFQEFLFRAAELYGSCSSDGTRESIHIGDNGLCELYDGHSKIL</sequence>
<feature type="signal peptide" evidence="4">
    <location>
        <begin position="1"/>
        <end position="38"/>
    </location>
</feature>
<keyword evidence="7" id="KW-1185">Reference proteome</keyword>
<keyword evidence="2" id="KW-0808">Transferase</keyword>
<name>A0ABD0UER4_DENTH</name>
<dbReference type="EMBL" id="JANQDX010000017">
    <property type="protein sequence ID" value="KAL0908846.1"/>
    <property type="molecule type" value="Genomic_DNA"/>
</dbReference>
<evidence type="ECO:0000313" key="6">
    <source>
        <dbReference type="EMBL" id="KAL0908846.1"/>
    </source>
</evidence>
<evidence type="ECO:0000256" key="4">
    <source>
        <dbReference type="SAM" id="SignalP"/>
    </source>
</evidence>
<reference evidence="6 7" key="1">
    <citation type="journal article" date="2024" name="Plant Biotechnol. J.">
        <title>Dendrobium thyrsiflorum genome and its molecular insights into genes involved in important horticultural traits.</title>
        <authorList>
            <person name="Chen B."/>
            <person name="Wang J.Y."/>
            <person name="Zheng P.J."/>
            <person name="Li K.L."/>
            <person name="Liang Y.M."/>
            <person name="Chen X.F."/>
            <person name="Zhang C."/>
            <person name="Zhao X."/>
            <person name="He X."/>
            <person name="Zhang G.Q."/>
            <person name="Liu Z.J."/>
            <person name="Xu Q."/>
        </authorList>
    </citation>
    <scope>NUCLEOTIDE SEQUENCE [LARGE SCALE GENOMIC DNA]</scope>
    <source>
        <strain evidence="6">GZMU011</strain>
    </source>
</reference>
<keyword evidence="4" id="KW-0732">Signal</keyword>
<proteinExistence type="inferred from homology"/>
<evidence type="ECO:0000259" key="5">
    <source>
        <dbReference type="Pfam" id="PF00294"/>
    </source>
</evidence>
<feature type="chain" id="PRO_5044852464" description="Carbohydrate kinase PfkB domain-containing protein" evidence="4">
    <location>
        <begin position="39"/>
        <end position="417"/>
    </location>
</feature>
<feature type="domain" description="Carbohydrate kinase PfkB" evidence="5">
    <location>
        <begin position="261"/>
        <end position="332"/>
    </location>
</feature>
<gene>
    <name evidence="6" type="ORF">M5K25_023357</name>
</gene>
<dbReference type="GO" id="GO:0016301">
    <property type="term" value="F:kinase activity"/>
    <property type="evidence" value="ECO:0007669"/>
    <property type="project" value="UniProtKB-KW"/>
</dbReference>
<organism evidence="6 7">
    <name type="scientific">Dendrobium thyrsiflorum</name>
    <name type="common">Pinecone-like raceme dendrobium</name>
    <name type="synonym">Orchid</name>
    <dbReference type="NCBI Taxonomy" id="117978"/>
    <lineage>
        <taxon>Eukaryota</taxon>
        <taxon>Viridiplantae</taxon>
        <taxon>Streptophyta</taxon>
        <taxon>Embryophyta</taxon>
        <taxon>Tracheophyta</taxon>
        <taxon>Spermatophyta</taxon>
        <taxon>Magnoliopsida</taxon>
        <taxon>Liliopsida</taxon>
        <taxon>Asparagales</taxon>
        <taxon>Orchidaceae</taxon>
        <taxon>Epidendroideae</taxon>
        <taxon>Malaxideae</taxon>
        <taxon>Dendrobiinae</taxon>
        <taxon>Dendrobium</taxon>
    </lineage>
</organism>
<dbReference type="PANTHER" id="PTHR43085:SF13">
    <property type="entry name" value="INOSITOL 3-KINASE"/>
    <property type="match status" value="1"/>
</dbReference>
<evidence type="ECO:0000256" key="2">
    <source>
        <dbReference type="ARBA" id="ARBA00022679"/>
    </source>
</evidence>
<dbReference type="InterPro" id="IPR029056">
    <property type="entry name" value="Ribokinase-like"/>
</dbReference>
<evidence type="ECO:0000256" key="3">
    <source>
        <dbReference type="ARBA" id="ARBA00022777"/>
    </source>
</evidence>
<dbReference type="PROSITE" id="PS00584">
    <property type="entry name" value="PFKB_KINASES_2"/>
    <property type="match status" value="1"/>
</dbReference>